<organism evidence="3 4">
    <name type="scientific">Dactylosporangium roseum</name>
    <dbReference type="NCBI Taxonomy" id="47989"/>
    <lineage>
        <taxon>Bacteria</taxon>
        <taxon>Bacillati</taxon>
        <taxon>Actinomycetota</taxon>
        <taxon>Actinomycetes</taxon>
        <taxon>Micromonosporales</taxon>
        <taxon>Micromonosporaceae</taxon>
        <taxon>Dactylosporangium</taxon>
    </lineage>
</organism>
<evidence type="ECO:0000313" key="4">
    <source>
        <dbReference type="Proteomes" id="UP001058271"/>
    </source>
</evidence>
<accession>A0ABY5YY30</accession>
<name>A0ABY5YY30_9ACTN</name>
<dbReference type="Gene3D" id="3.10.129.10">
    <property type="entry name" value="Hotdog Thioesterase"/>
    <property type="match status" value="1"/>
</dbReference>
<sequence length="141" mass="14704">MPIDTLPATRRVADVAVGTELPPLVIPLTVTKIVATAIATRDYALVHHDQATARERGLQDIIVNILTSNGLVGRLVTDWAGPNAVLKKVAIRLGVSAYPGDDLTLSGTVTEIDGNTVTIAVTGAVPRGNHVTGTVLVDLPN</sequence>
<gene>
    <name evidence="3" type="ORF">Drose_24825</name>
</gene>
<dbReference type="InterPro" id="IPR002539">
    <property type="entry name" value="MaoC-like_dom"/>
</dbReference>
<keyword evidence="4" id="KW-1185">Reference proteome</keyword>
<dbReference type="SUPFAM" id="SSF54637">
    <property type="entry name" value="Thioesterase/thiol ester dehydrase-isomerase"/>
    <property type="match status" value="1"/>
</dbReference>
<protein>
    <submittedName>
        <fullName evidence="3">Acyl dehydratase</fullName>
    </submittedName>
</protein>
<proteinExistence type="inferred from homology"/>
<dbReference type="InterPro" id="IPR029069">
    <property type="entry name" value="HotDog_dom_sf"/>
</dbReference>
<comment type="similarity">
    <text evidence="1">Belongs to the enoyl-CoA hydratase/isomerase family.</text>
</comment>
<dbReference type="EMBL" id="CP073721">
    <property type="protein sequence ID" value="UWZ34442.1"/>
    <property type="molecule type" value="Genomic_DNA"/>
</dbReference>
<dbReference type="RefSeq" id="WP_260723759.1">
    <property type="nucleotide sequence ID" value="NZ_BAAABS010000011.1"/>
</dbReference>
<evidence type="ECO:0000313" key="3">
    <source>
        <dbReference type="EMBL" id="UWZ34442.1"/>
    </source>
</evidence>
<reference evidence="3" key="1">
    <citation type="submission" date="2021-04" db="EMBL/GenBank/DDBJ databases">
        <title>Biosynthetic gene clusters of Dactylosporangioum roseum.</title>
        <authorList>
            <person name="Hartkoorn R.C."/>
            <person name="Beaudoing E."/>
            <person name="Hot D."/>
            <person name="Moureu S."/>
        </authorList>
    </citation>
    <scope>NUCLEOTIDE SEQUENCE</scope>
    <source>
        <strain evidence="3">NRRL B-16295</strain>
    </source>
</reference>
<feature type="domain" description="MaoC-like" evidence="2">
    <location>
        <begin position="26"/>
        <end position="122"/>
    </location>
</feature>
<evidence type="ECO:0000259" key="2">
    <source>
        <dbReference type="Pfam" id="PF01575"/>
    </source>
</evidence>
<dbReference type="Pfam" id="PF01575">
    <property type="entry name" value="MaoC_dehydratas"/>
    <property type="match status" value="1"/>
</dbReference>
<dbReference type="Proteomes" id="UP001058271">
    <property type="component" value="Chromosome"/>
</dbReference>
<evidence type="ECO:0000256" key="1">
    <source>
        <dbReference type="ARBA" id="ARBA00005254"/>
    </source>
</evidence>